<evidence type="ECO:0000313" key="2">
    <source>
        <dbReference type="Proteomes" id="UP000789901"/>
    </source>
</evidence>
<gene>
    <name evidence="1" type="ORF">GMARGA_LOCUS1681</name>
</gene>
<dbReference type="Proteomes" id="UP000789901">
    <property type="component" value="Unassembled WGS sequence"/>
</dbReference>
<dbReference type="InterPro" id="IPR036397">
    <property type="entry name" value="RNaseH_sf"/>
</dbReference>
<dbReference type="Gene3D" id="3.30.420.10">
    <property type="entry name" value="Ribonuclease H-like superfamily/Ribonuclease H"/>
    <property type="match status" value="1"/>
</dbReference>
<protein>
    <submittedName>
        <fullName evidence="1">34330_t:CDS:1</fullName>
    </submittedName>
</protein>
<accession>A0ABM8W018</accession>
<evidence type="ECO:0000313" key="1">
    <source>
        <dbReference type="EMBL" id="CAG8490201.1"/>
    </source>
</evidence>
<proteinExistence type="predicted"/>
<dbReference type="EMBL" id="CAJVQB010000453">
    <property type="protein sequence ID" value="CAG8490201.1"/>
    <property type="molecule type" value="Genomic_DNA"/>
</dbReference>
<keyword evidence="2" id="KW-1185">Reference proteome</keyword>
<organism evidence="1 2">
    <name type="scientific">Gigaspora margarita</name>
    <dbReference type="NCBI Taxonomy" id="4874"/>
    <lineage>
        <taxon>Eukaryota</taxon>
        <taxon>Fungi</taxon>
        <taxon>Fungi incertae sedis</taxon>
        <taxon>Mucoromycota</taxon>
        <taxon>Glomeromycotina</taxon>
        <taxon>Glomeromycetes</taxon>
        <taxon>Diversisporales</taxon>
        <taxon>Gigasporaceae</taxon>
        <taxon>Gigaspora</taxon>
    </lineage>
</organism>
<dbReference type="InterPro" id="IPR012337">
    <property type="entry name" value="RNaseH-like_sf"/>
</dbReference>
<feature type="non-terminal residue" evidence="1">
    <location>
        <position position="102"/>
    </location>
</feature>
<reference evidence="1 2" key="1">
    <citation type="submission" date="2021-06" db="EMBL/GenBank/DDBJ databases">
        <authorList>
            <person name="Kallberg Y."/>
            <person name="Tangrot J."/>
            <person name="Rosling A."/>
        </authorList>
    </citation>
    <scope>NUCLEOTIDE SEQUENCE [LARGE SCALE GENOMIC DNA]</scope>
    <source>
        <strain evidence="1 2">120-4 pot B 10/14</strain>
    </source>
</reference>
<comment type="caution">
    <text evidence="1">The sequence shown here is derived from an EMBL/GenBank/DDBJ whole genome shotgun (WGS) entry which is preliminary data.</text>
</comment>
<name>A0ABM8W018_GIGMA</name>
<sequence>MDPELYKPFFDYLNNPANATPHRLFRVLLPQEVPVILFRIDIVGPLAPTKSGKNILSLLEAHALSEATASAVATFLIEDIICQHGSPKKLLSDQENHFANKW</sequence>
<dbReference type="SUPFAM" id="SSF53098">
    <property type="entry name" value="Ribonuclease H-like"/>
    <property type="match status" value="1"/>
</dbReference>